<comment type="caution">
    <text evidence="1">The sequence shown here is derived from an EMBL/GenBank/DDBJ whole genome shotgun (WGS) entry which is preliminary data.</text>
</comment>
<reference evidence="2" key="1">
    <citation type="journal article" date="2019" name="Int. J. Syst. Evol. Microbiol.">
        <title>The Global Catalogue of Microorganisms (GCM) 10K type strain sequencing project: providing services to taxonomists for standard genome sequencing and annotation.</title>
        <authorList>
            <consortium name="The Broad Institute Genomics Platform"/>
            <consortium name="The Broad Institute Genome Sequencing Center for Infectious Disease"/>
            <person name="Wu L."/>
            <person name="Ma J."/>
        </authorList>
    </citation>
    <scope>NUCLEOTIDE SEQUENCE [LARGE SCALE GENOMIC DNA]</scope>
    <source>
        <strain evidence="2">KCTC 42424</strain>
    </source>
</reference>
<evidence type="ECO:0000313" key="2">
    <source>
        <dbReference type="Proteomes" id="UP001595722"/>
    </source>
</evidence>
<dbReference type="RefSeq" id="WP_376866616.1">
    <property type="nucleotide sequence ID" value="NZ_JBHRYB010000010.1"/>
</dbReference>
<sequence length="331" mass="37709">MNHLFLASTPFNAIISALIAHSLPSSDRSRLWLIDQPTETSEFVKALHNWKNSPFELTEIVTHKARNLRQKINRKHQLHQLATKARQFEATHLYTGNDRRIEFQYLMANQQHKNVTGHYIDDGTYTYIGRDTHWLKDQIIDATLKKLIYGCWWCQPETIGASAWVSHIHVAFPKEIVPALQKKIIHDLPKGLNNDIFIDLAASCLDDPNTVRGIKTLAILPHESLRNSACYHRLTEEINRSSNPGIKDHPRNTHTLSDINEKASKIAADLPMEIILPILHPQCRIIGDVSTALLTAKWLRPELNVVAYADTSTPLSQLMNNLGIQVINEKR</sequence>
<dbReference type="EMBL" id="JBHRYB010000010">
    <property type="protein sequence ID" value="MFC3680606.1"/>
    <property type="molecule type" value="Genomic_DNA"/>
</dbReference>
<keyword evidence="2" id="KW-1185">Reference proteome</keyword>
<name>A0ABV7VSS9_9GAMM</name>
<accession>A0ABV7VSS9</accession>
<gene>
    <name evidence="1" type="ORF">ACFOMG_10915</name>
</gene>
<evidence type="ECO:0000313" key="1">
    <source>
        <dbReference type="EMBL" id="MFC3680606.1"/>
    </source>
</evidence>
<protein>
    <submittedName>
        <fullName evidence="1">Uncharacterized protein</fullName>
    </submittedName>
</protein>
<dbReference type="Proteomes" id="UP001595722">
    <property type="component" value="Unassembled WGS sequence"/>
</dbReference>
<organism evidence="1 2">
    <name type="scientific">Bacterioplanoides pacificum</name>
    <dbReference type="NCBI Taxonomy" id="1171596"/>
    <lineage>
        <taxon>Bacteria</taxon>
        <taxon>Pseudomonadati</taxon>
        <taxon>Pseudomonadota</taxon>
        <taxon>Gammaproteobacteria</taxon>
        <taxon>Oceanospirillales</taxon>
        <taxon>Oceanospirillaceae</taxon>
        <taxon>Bacterioplanoides</taxon>
    </lineage>
</organism>
<proteinExistence type="predicted"/>